<dbReference type="InterPro" id="IPR000587">
    <property type="entry name" value="Creatinase_N"/>
</dbReference>
<evidence type="ECO:0000259" key="2">
    <source>
        <dbReference type="Pfam" id="PF01321"/>
    </source>
</evidence>
<keyword evidence="3" id="KW-0378">Hydrolase</keyword>
<dbReference type="InterPro" id="IPR050659">
    <property type="entry name" value="Peptidase_M24B"/>
</dbReference>
<dbReference type="Pfam" id="PF01321">
    <property type="entry name" value="Creatinase_N"/>
    <property type="match status" value="1"/>
</dbReference>
<protein>
    <submittedName>
        <fullName evidence="3">Aminopeptidase P family protein</fullName>
    </submittedName>
</protein>
<dbReference type="InterPro" id="IPR036005">
    <property type="entry name" value="Creatinase/aminopeptidase-like"/>
</dbReference>
<feature type="domain" description="Peptidase M24" evidence="1">
    <location>
        <begin position="172"/>
        <end position="382"/>
    </location>
</feature>
<organism evidence="3">
    <name type="scientific">Thermorudis peleae</name>
    <dbReference type="NCBI Taxonomy" id="1382356"/>
    <lineage>
        <taxon>Bacteria</taxon>
        <taxon>Pseudomonadati</taxon>
        <taxon>Thermomicrobiota</taxon>
        <taxon>Thermomicrobia</taxon>
        <taxon>Thermomicrobia incertae sedis</taxon>
        <taxon>Thermorudis</taxon>
    </lineage>
</organism>
<feature type="domain" description="Creatinase N-terminal" evidence="2">
    <location>
        <begin position="41"/>
        <end position="157"/>
    </location>
</feature>
<sequence length="406" mass="44018">MAHLANFCWPGKMEGARSAGSIERWEDTVVLGEAFHRQVVSALAARLSELNRHAVLLFDPANIRYVTGVGLFPSPFPVAACIWADGKAALLVPASDLELAGQSWVRDVRHYDDALDDVEPYRWMAREAGGPLLIDTLPAAAWQAIAAEVDEIALKDLASELRRVKSPAELALIERAAEYADIALERTFARLASGSTELEILSDVVHSVTRLMRDELGEHYELVHPALEGVIQSGVRAALPSAPTSTRRLSRGDVVIAEFTACVAGYHAKSGCTFFVGDPLRDVVSWVEAAVQAQAAALEVAVPGTAAGEVDNAARRVIERAGLARALRGPTGHGIGLARWELPWLRPDAPTPLEEGMVVVLRPGLSITGRTGARHAQTVVIEAEGPRVLNPRQERWARLEDRLKEF</sequence>
<dbReference type="GO" id="GO:0004177">
    <property type="term" value="F:aminopeptidase activity"/>
    <property type="evidence" value="ECO:0007669"/>
    <property type="project" value="UniProtKB-KW"/>
</dbReference>
<dbReference type="PANTHER" id="PTHR46112:SF2">
    <property type="entry name" value="XAA-PRO AMINOPEPTIDASE P-RELATED"/>
    <property type="match status" value="1"/>
</dbReference>
<dbReference type="Gene3D" id="3.90.230.10">
    <property type="entry name" value="Creatinase/methionine aminopeptidase superfamily"/>
    <property type="match status" value="1"/>
</dbReference>
<dbReference type="SUPFAM" id="SSF55920">
    <property type="entry name" value="Creatinase/aminopeptidase"/>
    <property type="match status" value="1"/>
</dbReference>
<dbReference type="InterPro" id="IPR029149">
    <property type="entry name" value="Creatin/AminoP/Spt16_N"/>
</dbReference>
<dbReference type="Gene3D" id="3.40.350.10">
    <property type="entry name" value="Creatinase/prolidase N-terminal domain"/>
    <property type="match status" value="1"/>
</dbReference>
<dbReference type="SUPFAM" id="SSF53092">
    <property type="entry name" value="Creatinase/prolidase N-terminal domain"/>
    <property type="match status" value="1"/>
</dbReference>
<accession>A0A831THS4</accession>
<reference evidence="3" key="1">
    <citation type="journal article" date="2020" name="mSystems">
        <title>Genome- and Community-Level Interaction Insights into Carbon Utilization and Element Cycling Functions of Hydrothermarchaeota in Hydrothermal Sediment.</title>
        <authorList>
            <person name="Zhou Z."/>
            <person name="Liu Y."/>
            <person name="Xu W."/>
            <person name="Pan J."/>
            <person name="Luo Z.H."/>
            <person name="Li M."/>
        </authorList>
    </citation>
    <scope>NUCLEOTIDE SEQUENCE [LARGE SCALE GENOMIC DNA]</scope>
    <source>
        <strain evidence="3">SpSt-210</strain>
    </source>
</reference>
<dbReference type="EMBL" id="DSIY01000184">
    <property type="protein sequence ID" value="HEG91289.1"/>
    <property type="molecule type" value="Genomic_DNA"/>
</dbReference>
<evidence type="ECO:0000313" key="3">
    <source>
        <dbReference type="EMBL" id="HEG91289.1"/>
    </source>
</evidence>
<proteinExistence type="predicted"/>
<keyword evidence="3" id="KW-0031">Aminopeptidase</keyword>
<dbReference type="InterPro" id="IPR000994">
    <property type="entry name" value="Pept_M24"/>
</dbReference>
<comment type="caution">
    <text evidence="3">The sequence shown here is derived from an EMBL/GenBank/DDBJ whole genome shotgun (WGS) entry which is preliminary data.</text>
</comment>
<dbReference type="AlphaFoldDB" id="A0A831THS4"/>
<keyword evidence="3" id="KW-0645">Protease</keyword>
<gene>
    <name evidence="3" type="ORF">ENP34_07595</name>
</gene>
<dbReference type="PANTHER" id="PTHR46112">
    <property type="entry name" value="AMINOPEPTIDASE"/>
    <property type="match status" value="1"/>
</dbReference>
<name>A0A831THS4_9BACT</name>
<evidence type="ECO:0000259" key="1">
    <source>
        <dbReference type="Pfam" id="PF00557"/>
    </source>
</evidence>
<dbReference type="Pfam" id="PF00557">
    <property type="entry name" value="Peptidase_M24"/>
    <property type="match status" value="1"/>
</dbReference>